<comment type="similarity">
    <text evidence="11 13">In the C-terminal section; belongs to the helicase family. RecG subfamily.</text>
</comment>
<dbReference type="InterPro" id="IPR001650">
    <property type="entry name" value="Helicase_C-like"/>
</dbReference>
<dbReference type="Pfam" id="PF02559">
    <property type="entry name" value="CarD_TRCF_RID"/>
    <property type="match status" value="1"/>
</dbReference>
<keyword evidence="6" id="KW-0347">Helicase</keyword>
<dbReference type="Pfam" id="PF00271">
    <property type="entry name" value="Helicase_C"/>
    <property type="match status" value="1"/>
</dbReference>
<dbReference type="SMART" id="SM00982">
    <property type="entry name" value="TRCF"/>
    <property type="match status" value="1"/>
</dbReference>
<dbReference type="SMART" id="SM00490">
    <property type="entry name" value="HELICc"/>
    <property type="match status" value="1"/>
</dbReference>
<dbReference type="EMBL" id="WUEK01000007">
    <property type="protein sequence ID" value="MXG90323.1"/>
    <property type="molecule type" value="Genomic_DNA"/>
</dbReference>
<dbReference type="Gene3D" id="2.40.10.170">
    <property type="match status" value="1"/>
</dbReference>
<dbReference type="HAMAP" id="MF_00969">
    <property type="entry name" value="TRCF"/>
    <property type="match status" value="1"/>
</dbReference>
<evidence type="ECO:0000259" key="15">
    <source>
        <dbReference type="PROSITE" id="PS51194"/>
    </source>
</evidence>
<evidence type="ECO:0000313" key="17">
    <source>
        <dbReference type="Proteomes" id="UP000473325"/>
    </source>
</evidence>
<dbReference type="CDD" id="cd17991">
    <property type="entry name" value="DEXHc_TRCF"/>
    <property type="match status" value="1"/>
</dbReference>
<keyword evidence="17" id="KW-1185">Reference proteome</keyword>
<dbReference type="InterPro" id="IPR003711">
    <property type="entry name" value="CarD-like/TRCF_RID"/>
</dbReference>
<dbReference type="InterPro" id="IPR047112">
    <property type="entry name" value="RecG/Mfd"/>
</dbReference>
<keyword evidence="8 13" id="KW-0238">DNA-binding</keyword>
<feature type="domain" description="Helicase C-terminal" evidence="15">
    <location>
        <begin position="833"/>
        <end position="987"/>
    </location>
</feature>
<evidence type="ECO:0000256" key="7">
    <source>
        <dbReference type="ARBA" id="ARBA00022840"/>
    </source>
</evidence>
<evidence type="ECO:0000256" key="1">
    <source>
        <dbReference type="ARBA" id="ARBA00004496"/>
    </source>
</evidence>
<dbReference type="PANTHER" id="PTHR47964">
    <property type="entry name" value="ATP-DEPENDENT DNA HELICASE HOMOLOG RECG, CHLOROPLASTIC"/>
    <property type="match status" value="1"/>
</dbReference>
<dbReference type="FunFam" id="3.40.50.300:FF:000300">
    <property type="entry name" value="Transcription-repair-coupling factor"/>
    <property type="match status" value="1"/>
</dbReference>
<dbReference type="InterPro" id="IPR005118">
    <property type="entry name" value="TRCF_C"/>
</dbReference>
<sequence>MTLYGLADAVLADPTLDETIADARAGALRALDLTGPAALRPFVVDGLVRAGRTVLAVTATAREAEDLVSELGSLLDEDAVALFPSWETLPHERLSPRSDTVGRRLAVLRRLSHPDAEGAHGPLQVVVAPVRSVLQPQVKGLGDLEPVALVPGQTAGLDEVVQRLADAAYSRVDLVEKRGEFAVRGGIVDVFPPTEEHPLRVEFWGDDVEEIRSFSVADQRTHEPVDRLWAPPCRELLLTEDVRRRARELGHAHPQLLELTDKIAAGIAAEGMESLTPVLVDEMELLVDLLPAETHVLVLDPERVRRRAHDLVATSEEFLGASWAAAASGGEAPIDLGAASYRELADVRSHAIDRAQSWWTVSPFGLADDADDLAGSTAADAGVPTRTLPMQAAEAYRGDVDKAFADVAQWQAAGFRTVVVHPGQGPAQRTVEALGERDIAARLVDHLEDAPPADVVTVTCGSLTAGFVDETNRLVLLTGEDISGQKAASTRDMRKMPARRKRQIDPLELKTGDYVVHEQHGVGRFVEMKQREVQGAVREYLVLEYGASKRGGPPDRLYVPADALDQVTRYVGGEQPGLDRLGGADWAKRKGRARKAVREIAAELIKLYAARQATQGHAFGPDTPWQRELEDAFPFVETPDQLTTVEEVKQDMRKTVPMDRLICGDVGYGKTEIAVRAAFKAVQDGKQVVVLVPTTLLVTQHLSTFTERMSGFPVRLEALSRFQSDKEAKAVIAGLADGSIDIVVGTHRLLNPDIRVKDLGLIIVDEEQRFGVEHKEQMKRLRTSVDVLSMSATPIPRTLEMAITGIREMSTITTPPEERHPVLTYVGAYEDRQVTAAVRRELLRDGQVFYIHNRVQSIEKAAGKLRELVPEARVATAHGQMNEKQLEQVMLDFWEKRFDVLVCTTLVESGLDVSNANTMIIERADTLGLSQLHQLRGRVGRSRERAYAYFLYPAEKPLTETAHERLATLAQHSDLGGGMAIAMKDLEIRGAGNLLGGEQSGHIADVGFDLYVRLVGEAVSEFRGDGEPELDEVRIELPVDAHLPHDYIPSERLRLEMYKRLAEVRSDDDVDTLREELVDRYGNPPQEVDSLLLVARFRARARKAGVGEVTLAGKNVRFAPVSLPESRVVRLQRMYPKSIVKPQVDTILVPRPHIGGVLGKPLDGIGLLQWAHQVIDAVIDPVPEPVKA</sequence>
<dbReference type="Pfam" id="PF03461">
    <property type="entry name" value="TRCF"/>
    <property type="match status" value="1"/>
</dbReference>
<evidence type="ECO:0000256" key="5">
    <source>
        <dbReference type="ARBA" id="ARBA00022801"/>
    </source>
</evidence>
<organism evidence="16 17">
    <name type="scientific">Nocardioides flavescens</name>
    <dbReference type="NCBI Taxonomy" id="2691959"/>
    <lineage>
        <taxon>Bacteria</taxon>
        <taxon>Bacillati</taxon>
        <taxon>Actinomycetota</taxon>
        <taxon>Actinomycetes</taxon>
        <taxon>Propionibacteriales</taxon>
        <taxon>Nocardioidaceae</taxon>
        <taxon>Nocardioides</taxon>
    </lineage>
</organism>
<reference evidence="16 17" key="1">
    <citation type="submission" date="2019-12" db="EMBL/GenBank/DDBJ databases">
        <authorList>
            <person name="Kun Z."/>
        </authorList>
    </citation>
    <scope>NUCLEOTIDE SEQUENCE [LARGE SCALE GENOMIC DNA]</scope>
    <source>
        <strain evidence="16 17">YIM 123512</strain>
    </source>
</reference>
<dbReference type="GO" id="GO:0003678">
    <property type="term" value="F:DNA helicase activity"/>
    <property type="evidence" value="ECO:0007669"/>
    <property type="project" value="TreeGrafter"/>
</dbReference>
<dbReference type="PROSITE" id="PS51192">
    <property type="entry name" value="HELICASE_ATP_BIND_1"/>
    <property type="match status" value="1"/>
</dbReference>
<accession>A0A6L7ESN1</accession>
<keyword evidence="4 13" id="KW-0227">DNA damage</keyword>
<dbReference type="NCBIfam" id="TIGR00580">
    <property type="entry name" value="mfd"/>
    <property type="match status" value="1"/>
</dbReference>
<dbReference type="CDD" id="cd18810">
    <property type="entry name" value="SF2_C_TRCF"/>
    <property type="match status" value="1"/>
</dbReference>
<comment type="function">
    <text evidence="13">Couples transcription and DNA repair by recognizing RNA polymerase (RNAP) stalled at DNA lesions. Mediates ATP-dependent release of RNAP and its truncated transcript from the DNA, and recruitment of nucleotide excision repair machinery to the damaged site.</text>
</comment>
<evidence type="ECO:0000256" key="4">
    <source>
        <dbReference type="ARBA" id="ARBA00022763"/>
    </source>
</evidence>
<dbReference type="InterPro" id="IPR011545">
    <property type="entry name" value="DEAD/DEAH_box_helicase_dom"/>
</dbReference>
<dbReference type="Gene3D" id="3.40.50.300">
    <property type="entry name" value="P-loop containing nucleotide triphosphate hydrolases"/>
    <property type="match status" value="2"/>
</dbReference>
<comment type="similarity">
    <text evidence="10 13">In the N-terminal section; belongs to the UvrB family.</text>
</comment>
<comment type="caution">
    <text evidence="16">The sequence shown here is derived from an EMBL/GenBank/DDBJ whole genome shotgun (WGS) entry which is preliminary data.</text>
</comment>
<evidence type="ECO:0000256" key="13">
    <source>
        <dbReference type="HAMAP-Rule" id="MF_00969"/>
    </source>
</evidence>
<evidence type="ECO:0000256" key="12">
    <source>
        <dbReference type="ARBA" id="ARBA00070128"/>
    </source>
</evidence>
<dbReference type="InterPro" id="IPR014001">
    <property type="entry name" value="Helicase_ATP-bd"/>
</dbReference>
<dbReference type="InterPro" id="IPR037235">
    <property type="entry name" value="TRCF-like_C_D7"/>
</dbReference>
<protein>
    <recommendedName>
        <fullName evidence="12 13">Transcription-repair-coupling factor</fullName>
        <shortName evidence="13">TRCF</shortName>
        <ecNumber evidence="13">3.6.4.-</ecNumber>
    </recommendedName>
</protein>
<gene>
    <name evidence="13 16" type="primary">mfd</name>
    <name evidence="16" type="ORF">GRQ65_12270</name>
</gene>
<dbReference type="GO" id="GO:0006355">
    <property type="term" value="P:regulation of DNA-templated transcription"/>
    <property type="evidence" value="ECO:0007669"/>
    <property type="project" value="UniProtKB-UniRule"/>
</dbReference>
<keyword evidence="7 13" id="KW-0067">ATP-binding</keyword>
<keyword evidence="5 13" id="KW-0378">Hydrolase</keyword>
<comment type="subcellular location">
    <subcellularLocation>
        <location evidence="1 13">Cytoplasm</location>
    </subcellularLocation>
</comment>
<dbReference type="GO" id="GO:0016787">
    <property type="term" value="F:hydrolase activity"/>
    <property type="evidence" value="ECO:0007669"/>
    <property type="project" value="UniProtKB-KW"/>
</dbReference>
<keyword evidence="9 13" id="KW-0234">DNA repair</keyword>
<evidence type="ECO:0000259" key="14">
    <source>
        <dbReference type="PROSITE" id="PS51192"/>
    </source>
</evidence>
<dbReference type="Proteomes" id="UP000473325">
    <property type="component" value="Unassembled WGS sequence"/>
</dbReference>
<dbReference type="GO" id="GO:0000716">
    <property type="term" value="P:transcription-coupled nucleotide-excision repair, DNA damage recognition"/>
    <property type="evidence" value="ECO:0007669"/>
    <property type="project" value="UniProtKB-UniRule"/>
</dbReference>
<dbReference type="FunFam" id="3.40.50.300:FF:000546">
    <property type="entry name" value="Transcription-repair-coupling factor"/>
    <property type="match status" value="1"/>
</dbReference>
<dbReference type="PANTHER" id="PTHR47964:SF1">
    <property type="entry name" value="ATP-DEPENDENT DNA HELICASE HOMOLOG RECG, CHLOROPLASTIC"/>
    <property type="match status" value="1"/>
</dbReference>
<evidence type="ECO:0000256" key="9">
    <source>
        <dbReference type="ARBA" id="ARBA00023204"/>
    </source>
</evidence>
<dbReference type="SMART" id="SM00487">
    <property type="entry name" value="DEXDc"/>
    <property type="match status" value="1"/>
</dbReference>
<dbReference type="Gene3D" id="3.40.50.11180">
    <property type="match status" value="1"/>
</dbReference>
<dbReference type="Gene3D" id="3.90.1150.50">
    <property type="entry name" value="Transcription-repair-coupling factor, D7 domain"/>
    <property type="match status" value="1"/>
</dbReference>
<dbReference type="SUPFAM" id="SSF143517">
    <property type="entry name" value="TRCF domain-like"/>
    <property type="match status" value="1"/>
</dbReference>
<proteinExistence type="inferred from homology"/>
<dbReference type="SMART" id="SM01058">
    <property type="entry name" value="CarD_TRCF"/>
    <property type="match status" value="1"/>
</dbReference>
<dbReference type="InterPro" id="IPR036101">
    <property type="entry name" value="CarD-like/TRCF_RID_sf"/>
</dbReference>
<dbReference type="GO" id="GO:0005524">
    <property type="term" value="F:ATP binding"/>
    <property type="evidence" value="ECO:0007669"/>
    <property type="project" value="UniProtKB-UniRule"/>
</dbReference>
<dbReference type="EC" id="3.6.4.-" evidence="13"/>
<dbReference type="InterPro" id="IPR004576">
    <property type="entry name" value="Mfd"/>
</dbReference>
<name>A0A6L7ESN1_9ACTN</name>
<dbReference type="SUPFAM" id="SSF141259">
    <property type="entry name" value="CarD-like"/>
    <property type="match status" value="1"/>
</dbReference>
<dbReference type="SUPFAM" id="SSF52540">
    <property type="entry name" value="P-loop containing nucleoside triphosphate hydrolases"/>
    <property type="match status" value="4"/>
</dbReference>
<evidence type="ECO:0000256" key="2">
    <source>
        <dbReference type="ARBA" id="ARBA00022490"/>
    </source>
</evidence>
<evidence type="ECO:0000313" key="16">
    <source>
        <dbReference type="EMBL" id="MXG90323.1"/>
    </source>
</evidence>
<evidence type="ECO:0000256" key="10">
    <source>
        <dbReference type="ARBA" id="ARBA00061104"/>
    </source>
</evidence>
<dbReference type="GO" id="GO:0003684">
    <property type="term" value="F:damaged DNA binding"/>
    <property type="evidence" value="ECO:0007669"/>
    <property type="project" value="InterPro"/>
</dbReference>
<dbReference type="Pfam" id="PF00270">
    <property type="entry name" value="DEAD"/>
    <property type="match status" value="1"/>
</dbReference>
<dbReference type="InterPro" id="IPR041471">
    <property type="entry name" value="UvrB_inter"/>
</dbReference>
<dbReference type="AlphaFoldDB" id="A0A6L7ESN1"/>
<evidence type="ECO:0000256" key="6">
    <source>
        <dbReference type="ARBA" id="ARBA00022806"/>
    </source>
</evidence>
<keyword evidence="2 13" id="KW-0963">Cytoplasm</keyword>
<dbReference type="InterPro" id="IPR027417">
    <property type="entry name" value="P-loop_NTPase"/>
</dbReference>
<evidence type="ECO:0000256" key="3">
    <source>
        <dbReference type="ARBA" id="ARBA00022741"/>
    </source>
</evidence>
<dbReference type="PROSITE" id="PS51194">
    <property type="entry name" value="HELICASE_CTER"/>
    <property type="match status" value="1"/>
</dbReference>
<evidence type="ECO:0000256" key="11">
    <source>
        <dbReference type="ARBA" id="ARBA00061399"/>
    </source>
</evidence>
<feature type="domain" description="Helicase ATP-binding" evidence="14">
    <location>
        <begin position="651"/>
        <end position="812"/>
    </location>
</feature>
<dbReference type="GO" id="GO:0005737">
    <property type="term" value="C:cytoplasm"/>
    <property type="evidence" value="ECO:0007669"/>
    <property type="project" value="UniProtKB-SubCell"/>
</dbReference>
<dbReference type="Pfam" id="PF17757">
    <property type="entry name" value="UvrB_inter"/>
    <property type="match status" value="1"/>
</dbReference>
<dbReference type="Gene3D" id="3.30.2060.10">
    <property type="entry name" value="Penicillin-binding protein 1b domain"/>
    <property type="match status" value="1"/>
</dbReference>
<keyword evidence="3 13" id="KW-0547">Nucleotide-binding</keyword>
<evidence type="ECO:0000256" key="8">
    <source>
        <dbReference type="ARBA" id="ARBA00023125"/>
    </source>
</evidence>
<dbReference type="RefSeq" id="WP_160878270.1">
    <property type="nucleotide sequence ID" value="NZ_WUEK01000007.1"/>
</dbReference>